<sequence>MAKCQVCGKRPVAGKNVSHSNRKTNRWFKPNVQKVRVLLEDGTIKRMWVCTDCLSSGKVKRYVSTPKSEVMEA</sequence>
<name>A0ABX7S7R6_9BACT</name>
<keyword evidence="7" id="KW-1185">Reference proteome</keyword>
<dbReference type="Gene3D" id="2.30.170.40">
    <property type="entry name" value="Ribosomal protein L28/L24"/>
    <property type="match status" value="1"/>
</dbReference>
<keyword evidence="3 5" id="KW-0687">Ribonucleoprotein</keyword>
<dbReference type="NCBIfam" id="TIGR00009">
    <property type="entry name" value="L28"/>
    <property type="match status" value="1"/>
</dbReference>
<dbReference type="PANTHER" id="PTHR39080:SF1">
    <property type="entry name" value="LARGE RIBOSOMAL SUBUNIT PROTEIN BL28A"/>
    <property type="match status" value="1"/>
</dbReference>
<dbReference type="EMBL" id="CP071446">
    <property type="protein sequence ID" value="QTA37155.1"/>
    <property type="molecule type" value="Genomic_DNA"/>
</dbReference>
<protein>
    <recommendedName>
        <fullName evidence="4 5">Large ribosomal subunit protein bL28</fullName>
    </recommendedName>
</protein>
<dbReference type="InterPro" id="IPR037147">
    <property type="entry name" value="Ribosomal_bL28_sf"/>
</dbReference>
<comment type="similarity">
    <text evidence="1 5">Belongs to the bacterial ribosomal protein bL28 family.</text>
</comment>
<keyword evidence="2 5" id="KW-0689">Ribosomal protein</keyword>
<dbReference type="RefSeq" id="WP_207565880.1">
    <property type="nucleotide sequence ID" value="NZ_CP071446.1"/>
</dbReference>
<dbReference type="InterPro" id="IPR026569">
    <property type="entry name" value="Ribosomal_bL28"/>
</dbReference>
<evidence type="ECO:0000313" key="6">
    <source>
        <dbReference type="EMBL" id="QTA37155.1"/>
    </source>
</evidence>
<dbReference type="InterPro" id="IPR001383">
    <property type="entry name" value="Ribosomal_bL28_bact-type"/>
</dbReference>
<evidence type="ECO:0000313" key="7">
    <source>
        <dbReference type="Proteomes" id="UP000671862"/>
    </source>
</evidence>
<organism evidence="6 7">
    <name type="scientific">Thermosipho ferrireducens</name>
    <dbReference type="NCBI Taxonomy" id="2571116"/>
    <lineage>
        <taxon>Bacteria</taxon>
        <taxon>Thermotogati</taxon>
        <taxon>Thermotogota</taxon>
        <taxon>Thermotogae</taxon>
        <taxon>Thermotogales</taxon>
        <taxon>Fervidobacteriaceae</taxon>
        <taxon>Thermosipho</taxon>
    </lineage>
</organism>
<dbReference type="Proteomes" id="UP000671862">
    <property type="component" value="Chromosome"/>
</dbReference>
<evidence type="ECO:0000256" key="3">
    <source>
        <dbReference type="ARBA" id="ARBA00023274"/>
    </source>
</evidence>
<dbReference type="InterPro" id="IPR050096">
    <property type="entry name" value="Bacterial_rp_bL28"/>
</dbReference>
<dbReference type="InterPro" id="IPR034704">
    <property type="entry name" value="Ribosomal_bL28/bL31-like_sf"/>
</dbReference>
<evidence type="ECO:0000256" key="2">
    <source>
        <dbReference type="ARBA" id="ARBA00022980"/>
    </source>
</evidence>
<dbReference type="PANTHER" id="PTHR39080">
    <property type="entry name" value="50S RIBOSOMAL PROTEIN L28"/>
    <property type="match status" value="1"/>
</dbReference>
<proteinExistence type="inferred from homology"/>
<dbReference type="GO" id="GO:0005840">
    <property type="term" value="C:ribosome"/>
    <property type="evidence" value="ECO:0007669"/>
    <property type="project" value="UniProtKB-KW"/>
</dbReference>
<accession>A0ABX7S7R6</accession>
<reference evidence="6 7" key="1">
    <citation type="submission" date="2021-03" db="EMBL/GenBank/DDBJ databases">
        <title>Thermosipho ferrireducens sp.nov., an anaerobic thermophilic iron-reducing bacterium isolated from a deep-sea hydrothermal sulfide deposits.</title>
        <authorList>
            <person name="Zeng X."/>
            <person name="Chen Y."/>
            <person name="Shao Z."/>
        </authorList>
    </citation>
    <scope>NUCLEOTIDE SEQUENCE [LARGE SCALE GENOMIC DNA]</scope>
    <source>
        <strain evidence="6 7">JL129W03</strain>
    </source>
</reference>
<dbReference type="Pfam" id="PF00830">
    <property type="entry name" value="Ribosomal_L28"/>
    <property type="match status" value="1"/>
</dbReference>
<dbReference type="HAMAP" id="MF_00373">
    <property type="entry name" value="Ribosomal_bL28"/>
    <property type="match status" value="1"/>
</dbReference>
<dbReference type="SUPFAM" id="SSF143800">
    <property type="entry name" value="L28p-like"/>
    <property type="match status" value="1"/>
</dbReference>
<gene>
    <name evidence="5" type="primary">rpmB</name>
    <name evidence="6" type="ORF">JYK00_05225</name>
</gene>
<evidence type="ECO:0000256" key="5">
    <source>
        <dbReference type="HAMAP-Rule" id="MF_00373"/>
    </source>
</evidence>
<evidence type="ECO:0000256" key="4">
    <source>
        <dbReference type="ARBA" id="ARBA00035174"/>
    </source>
</evidence>
<evidence type="ECO:0000256" key="1">
    <source>
        <dbReference type="ARBA" id="ARBA00008760"/>
    </source>
</evidence>